<accession>A0A9P5Y0P5</accession>
<evidence type="ECO:0000313" key="2">
    <source>
        <dbReference type="EMBL" id="KAF9461297.1"/>
    </source>
</evidence>
<protein>
    <submittedName>
        <fullName evidence="2">Uncharacterized protein</fullName>
    </submittedName>
</protein>
<keyword evidence="3" id="KW-1185">Reference proteome</keyword>
<dbReference type="OrthoDB" id="3144405at2759"/>
<gene>
    <name evidence="2" type="ORF">BDZ94DRAFT_823223</name>
</gene>
<sequence>MYIPATCRFVPTLGSEELYGLPNHALTATKSRDHSRDKRATRLSRPGSRLPKPMSDTILPWICPYFIGVTQQHGKFLDKAPVISKGKKVQLVKFLTYGEESQATPIWARISDKSHVIPIQFSKEAMQDYHGSNQIPFTRLKTAIIAIQTFRPAFLYVPLGGKDKTSPERALAIVCLKFHYIGSAGEDIFGSPVPVEKDPDILEWSIGLNKDGGAGKDLRDRKQPEDVAVSKAHQVEVNVTHAPQTVKQIVTVKSPVRKPTPTANSNLMVAYERSWAATRKPQFRQPPAHIAALLEMMPVHGDPEPENKSSEQVVGTPQRQKPVRRLHRQFPPRVERNPPALELWFPAGTLHLYSQIQEPSRITLPHLSLRRQLRRSAPKEITNRFRHHLHH</sequence>
<feature type="compositionally biased region" description="Basic and acidic residues" evidence="1">
    <location>
        <begin position="30"/>
        <end position="40"/>
    </location>
</feature>
<proteinExistence type="predicted"/>
<organism evidence="2 3">
    <name type="scientific">Collybia nuda</name>
    <dbReference type="NCBI Taxonomy" id="64659"/>
    <lineage>
        <taxon>Eukaryota</taxon>
        <taxon>Fungi</taxon>
        <taxon>Dikarya</taxon>
        <taxon>Basidiomycota</taxon>
        <taxon>Agaricomycotina</taxon>
        <taxon>Agaricomycetes</taxon>
        <taxon>Agaricomycetidae</taxon>
        <taxon>Agaricales</taxon>
        <taxon>Tricholomatineae</taxon>
        <taxon>Clitocybaceae</taxon>
        <taxon>Collybia</taxon>
    </lineage>
</organism>
<dbReference type="EMBL" id="MU150286">
    <property type="protein sequence ID" value="KAF9461297.1"/>
    <property type="molecule type" value="Genomic_DNA"/>
</dbReference>
<evidence type="ECO:0000313" key="3">
    <source>
        <dbReference type="Proteomes" id="UP000807353"/>
    </source>
</evidence>
<dbReference type="AlphaFoldDB" id="A0A9P5Y0P5"/>
<comment type="caution">
    <text evidence="2">The sequence shown here is derived from an EMBL/GenBank/DDBJ whole genome shotgun (WGS) entry which is preliminary data.</text>
</comment>
<feature type="region of interest" description="Disordered" evidence="1">
    <location>
        <begin position="29"/>
        <end position="51"/>
    </location>
</feature>
<feature type="compositionally biased region" description="Polar residues" evidence="1">
    <location>
        <begin position="310"/>
        <end position="319"/>
    </location>
</feature>
<evidence type="ECO:0000256" key="1">
    <source>
        <dbReference type="SAM" id="MobiDB-lite"/>
    </source>
</evidence>
<reference evidence="2" key="1">
    <citation type="submission" date="2020-11" db="EMBL/GenBank/DDBJ databases">
        <authorList>
            <consortium name="DOE Joint Genome Institute"/>
            <person name="Ahrendt S."/>
            <person name="Riley R."/>
            <person name="Andreopoulos W."/>
            <person name="Labutti K."/>
            <person name="Pangilinan J."/>
            <person name="Ruiz-Duenas F.J."/>
            <person name="Barrasa J.M."/>
            <person name="Sanchez-Garcia M."/>
            <person name="Camarero S."/>
            <person name="Miyauchi S."/>
            <person name="Serrano A."/>
            <person name="Linde D."/>
            <person name="Babiker R."/>
            <person name="Drula E."/>
            <person name="Ayuso-Fernandez I."/>
            <person name="Pacheco R."/>
            <person name="Padilla G."/>
            <person name="Ferreira P."/>
            <person name="Barriuso J."/>
            <person name="Kellner H."/>
            <person name="Castanera R."/>
            <person name="Alfaro M."/>
            <person name="Ramirez L."/>
            <person name="Pisabarro A.G."/>
            <person name="Kuo A."/>
            <person name="Tritt A."/>
            <person name="Lipzen A."/>
            <person name="He G."/>
            <person name="Yan M."/>
            <person name="Ng V."/>
            <person name="Cullen D."/>
            <person name="Martin F."/>
            <person name="Rosso M.-N."/>
            <person name="Henrissat B."/>
            <person name="Hibbett D."/>
            <person name="Martinez A.T."/>
            <person name="Grigoriev I.V."/>
        </authorList>
    </citation>
    <scope>NUCLEOTIDE SEQUENCE</scope>
    <source>
        <strain evidence="2">CBS 247.69</strain>
    </source>
</reference>
<dbReference type="Proteomes" id="UP000807353">
    <property type="component" value="Unassembled WGS sequence"/>
</dbReference>
<feature type="region of interest" description="Disordered" evidence="1">
    <location>
        <begin position="303"/>
        <end position="323"/>
    </location>
</feature>
<name>A0A9P5Y0P5_9AGAR</name>